<evidence type="ECO:0000256" key="1">
    <source>
        <dbReference type="PROSITE-ProRule" id="PRU00176"/>
    </source>
</evidence>
<feature type="region of interest" description="Disordered" evidence="2">
    <location>
        <begin position="489"/>
        <end position="511"/>
    </location>
</feature>
<dbReference type="EMBL" id="CAJNNV010008712">
    <property type="protein sequence ID" value="CAE8596560.1"/>
    <property type="molecule type" value="Genomic_DNA"/>
</dbReference>
<dbReference type="InterPro" id="IPR035979">
    <property type="entry name" value="RBD_domain_sf"/>
</dbReference>
<protein>
    <recommendedName>
        <fullName evidence="3">RRM domain-containing protein</fullName>
    </recommendedName>
</protein>
<dbReference type="Proteomes" id="UP000654075">
    <property type="component" value="Unassembled WGS sequence"/>
</dbReference>
<feature type="region of interest" description="Disordered" evidence="2">
    <location>
        <begin position="48"/>
        <end position="75"/>
    </location>
</feature>
<dbReference type="InterPro" id="IPR012677">
    <property type="entry name" value="Nucleotide-bd_a/b_plait_sf"/>
</dbReference>
<evidence type="ECO:0000259" key="3">
    <source>
        <dbReference type="PROSITE" id="PS50102"/>
    </source>
</evidence>
<evidence type="ECO:0000256" key="2">
    <source>
        <dbReference type="SAM" id="MobiDB-lite"/>
    </source>
</evidence>
<evidence type="ECO:0000313" key="5">
    <source>
        <dbReference type="Proteomes" id="UP000654075"/>
    </source>
</evidence>
<reference evidence="4" key="1">
    <citation type="submission" date="2021-02" db="EMBL/GenBank/DDBJ databases">
        <authorList>
            <person name="Dougan E. K."/>
            <person name="Rhodes N."/>
            <person name="Thang M."/>
            <person name="Chan C."/>
        </authorList>
    </citation>
    <scope>NUCLEOTIDE SEQUENCE</scope>
</reference>
<keyword evidence="1" id="KW-0694">RNA-binding</keyword>
<dbReference type="PROSITE" id="PS50102">
    <property type="entry name" value="RRM"/>
    <property type="match status" value="1"/>
</dbReference>
<proteinExistence type="predicted"/>
<gene>
    <name evidence="4" type="ORF">PGLA1383_LOCUS15022</name>
</gene>
<dbReference type="SUPFAM" id="SSF54928">
    <property type="entry name" value="RNA-binding domain, RBD"/>
    <property type="match status" value="1"/>
</dbReference>
<feature type="region of interest" description="Disordered" evidence="2">
    <location>
        <begin position="210"/>
        <end position="282"/>
    </location>
</feature>
<keyword evidence="5" id="KW-1185">Reference proteome</keyword>
<feature type="compositionally biased region" description="Polar residues" evidence="2">
    <location>
        <begin position="63"/>
        <end position="75"/>
    </location>
</feature>
<dbReference type="InterPro" id="IPR007201">
    <property type="entry name" value="Mei2-like_Rrm_C"/>
</dbReference>
<dbReference type="Pfam" id="PF04059">
    <property type="entry name" value="RRM_2"/>
    <property type="match status" value="1"/>
</dbReference>
<sequence length="666" mass="71604">MPCYEQRLQPLPTTFICLEEPSSCPGTAQRRSHSYSGYTPFALAEMEFKSTTPKPPTADDCESSTGAQSTADSSYALSDLGSERAALASDLSMPAAQVELWPDTDNEAPFGTPHSCQDLEPQWPDTDPEPVQWEPCAKVNAYSPAHHGACQPPWQQRAQHVELRFPSGPMPAVPPSAPMLSTPTPAPTWRPQLPLEALVAPPPHRPTFLFLPPSTPSAHSLAAPPPTSRSSASLGQGPVGAGPQFFRGEEPDSEPAMADDEGHQSARRMASHRSQGNDHTPQEVTTMMIRNLSKSLSQQELLEDINRRGFSGLYDFCYLPRDFKTNESQGFAFVNFTSATTARQFMEAWNQQLRFASPTGGPQKVVVSKADLQGLEANLKRWAGPRMRRIRNPCLRPFVLSASIDAGTDASTASPVSQAAVTPKMLKLTEHLTQASATQSRPAGPVLTDAMPAGLVAPSAAIQAKETGLLALRRARAMMPAVHMRARAATGDVSSSTADSRALGAHSPQAAPMPRLLGASMHDASKGPVSLREGSFQKDSPAAGVAHGWEGEFVTGLAAALWVPCGFSVQFVPAALRCLQKCAVHQNGRDTNAPGFLDSVVVLGKVNASADLPDFHFLWSQYQVKAFMDAMAEKSPGWCVTLNEENTIKMKRTSENPQEAPPVPPP</sequence>
<feature type="non-terminal residue" evidence="4">
    <location>
        <position position="666"/>
    </location>
</feature>
<name>A0A813E7V9_POLGL</name>
<dbReference type="InterPro" id="IPR000504">
    <property type="entry name" value="RRM_dom"/>
</dbReference>
<dbReference type="GO" id="GO:0003723">
    <property type="term" value="F:RNA binding"/>
    <property type="evidence" value="ECO:0007669"/>
    <property type="project" value="UniProtKB-UniRule"/>
</dbReference>
<dbReference type="Gene3D" id="3.30.70.330">
    <property type="match status" value="1"/>
</dbReference>
<organism evidence="4 5">
    <name type="scientific">Polarella glacialis</name>
    <name type="common">Dinoflagellate</name>
    <dbReference type="NCBI Taxonomy" id="89957"/>
    <lineage>
        <taxon>Eukaryota</taxon>
        <taxon>Sar</taxon>
        <taxon>Alveolata</taxon>
        <taxon>Dinophyceae</taxon>
        <taxon>Suessiales</taxon>
        <taxon>Suessiaceae</taxon>
        <taxon>Polarella</taxon>
    </lineage>
</organism>
<evidence type="ECO:0000313" key="4">
    <source>
        <dbReference type="EMBL" id="CAE8596560.1"/>
    </source>
</evidence>
<accession>A0A813E7V9</accession>
<feature type="compositionally biased region" description="Polar residues" evidence="2">
    <location>
        <begin position="272"/>
        <end position="282"/>
    </location>
</feature>
<feature type="domain" description="RRM" evidence="3">
    <location>
        <begin position="285"/>
        <end position="372"/>
    </location>
</feature>
<dbReference type="AlphaFoldDB" id="A0A813E7V9"/>
<comment type="caution">
    <text evidence="4">The sequence shown here is derived from an EMBL/GenBank/DDBJ whole genome shotgun (WGS) entry which is preliminary data.</text>
</comment>